<feature type="active site" description="Proton acceptor" evidence="5">
    <location>
        <position position="91"/>
    </location>
</feature>
<protein>
    <recommendedName>
        <fullName evidence="5">Nucleoside triphosphate pyrophosphatase</fullName>
        <ecNumber evidence="5">3.6.1.9</ecNumber>
    </recommendedName>
    <alternativeName>
        <fullName evidence="5">Nucleotide pyrophosphatase</fullName>
        <shortName evidence="5">Nucleotide PPase</shortName>
    </alternativeName>
</protein>
<dbReference type="Pfam" id="PF02545">
    <property type="entry name" value="Maf"/>
    <property type="match status" value="1"/>
</dbReference>
<comment type="catalytic activity">
    <reaction evidence="5">
        <text>a ribonucleoside 5'-triphosphate + H2O = a ribonucleoside 5'-phosphate + diphosphate + H(+)</text>
        <dbReference type="Rhea" id="RHEA:23996"/>
        <dbReference type="ChEBI" id="CHEBI:15377"/>
        <dbReference type="ChEBI" id="CHEBI:15378"/>
        <dbReference type="ChEBI" id="CHEBI:33019"/>
        <dbReference type="ChEBI" id="CHEBI:58043"/>
        <dbReference type="ChEBI" id="CHEBI:61557"/>
        <dbReference type="EC" id="3.6.1.9"/>
    </reaction>
</comment>
<accession>B0VMX1</accession>
<keyword evidence="2 5" id="KW-0963">Cytoplasm</keyword>
<evidence type="ECO:0000256" key="1">
    <source>
        <dbReference type="ARBA" id="ARBA00004496"/>
    </source>
</evidence>
<dbReference type="NCBIfam" id="TIGR00172">
    <property type="entry name" value="maf"/>
    <property type="match status" value="1"/>
</dbReference>
<reference evidence="6 7" key="1">
    <citation type="journal article" date="2008" name="PLoS ONE">
        <title>Comparative analysis of Acinetobacters: three genomes for three lifestyles.</title>
        <authorList>
            <person name="Vallenet D."/>
            <person name="Nordmann P."/>
            <person name="Barbe V."/>
            <person name="Poirel L."/>
            <person name="Mangenot S."/>
            <person name="Bataille E."/>
            <person name="Dossat C."/>
            <person name="Gas S."/>
            <person name="Kreimeyer A."/>
            <person name="Lenoble P."/>
            <person name="Oztas S."/>
            <person name="Poulain J."/>
            <person name="Segurens B."/>
            <person name="Robert C."/>
            <person name="Abergel C."/>
            <person name="Claverie J.M."/>
            <person name="Raoult D."/>
            <person name="Medigue C."/>
            <person name="Weissenbach J."/>
            <person name="Cruveiller S."/>
        </authorList>
    </citation>
    <scope>NUCLEOTIDE SEQUENCE [LARGE SCALE GENOMIC DNA]</scope>
    <source>
        <strain evidence="6 7">SDF</strain>
    </source>
</reference>
<evidence type="ECO:0000313" key="7">
    <source>
        <dbReference type="Proteomes" id="UP000001741"/>
    </source>
</evidence>
<evidence type="ECO:0000256" key="4">
    <source>
        <dbReference type="ARBA" id="ARBA00023080"/>
    </source>
</evidence>
<evidence type="ECO:0000256" key="2">
    <source>
        <dbReference type="ARBA" id="ARBA00022490"/>
    </source>
</evidence>
<comment type="similarity">
    <text evidence="5">Belongs to the Maf family.</text>
</comment>
<dbReference type="Gene3D" id="3.90.950.10">
    <property type="match status" value="1"/>
</dbReference>
<evidence type="ECO:0000256" key="5">
    <source>
        <dbReference type="HAMAP-Rule" id="MF_00528"/>
    </source>
</evidence>
<name>B0VMX1_ACIBS</name>
<dbReference type="AlphaFoldDB" id="B0VMX1"/>
<dbReference type="BioCyc" id="ABAU509170:GCL9-1390-MONOMER"/>
<comment type="caution">
    <text evidence="5">Lacks conserved residue(s) required for the propagation of feature annotation.</text>
</comment>
<dbReference type="KEGG" id="abm:ABSDF1708"/>
<dbReference type="InterPro" id="IPR029001">
    <property type="entry name" value="ITPase-like_fam"/>
</dbReference>
<comment type="function">
    <text evidence="5">Nucleoside triphosphate pyrophosphatase. May have a dual role in cell division arrest and in preventing the incorporation of modified nucleotides into cellular nucleic acids.</text>
</comment>
<proteinExistence type="inferred from homology"/>
<dbReference type="PANTHER" id="PTHR43213">
    <property type="entry name" value="BIFUNCTIONAL DTTP/UTP PYROPHOSPHATASE/METHYLTRANSFERASE PROTEIN-RELATED"/>
    <property type="match status" value="1"/>
</dbReference>
<dbReference type="EC" id="3.6.1.9" evidence="5"/>
<keyword evidence="4 5" id="KW-0546">Nucleotide metabolism</keyword>
<sequence length="217" mass="24241">MSSSCIELCSIRCINGICSVMKHPKIILASSSQTRKDLMNRLGIEYICISPDIDESPCSEMHADDLAKRLAFTKAQVIAQKNREAIVIGSDQVAWREHAPHDFIGKPLTIENAKAQLAANSGRTVFFSTALSVQCLEKSFEHTLVEHYQVKFRNLSAPEIERYVDLDLPLQCAGSFKCESLGISLFEKMIGQDQTTLMGLPMIQLCQILRQLNLQIP</sequence>
<evidence type="ECO:0000313" key="6">
    <source>
        <dbReference type="EMBL" id="CAP01047.1"/>
    </source>
</evidence>
<dbReference type="GO" id="GO:0009117">
    <property type="term" value="P:nucleotide metabolic process"/>
    <property type="evidence" value="ECO:0007669"/>
    <property type="project" value="UniProtKB-KW"/>
</dbReference>
<keyword evidence="3 5" id="KW-0378">Hydrolase</keyword>
<comment type="subcellular location">
    <subcellularLocation>
        <location evidence="1 5">Cytoplasm</location>
    </subcellularLocation>
</comment>
<dbReference type="EMBL" id="CU468230">
    <property type="protein sequence ID" value="CAP01047.1"/>
    <property type="molecule type" value="Genomic_DNA"/>
</dbReference>
<comment type="catalytic activity">
    <reaction evidence="5">
        <text>a 2'-deoxyribonucleoside 5'-triphosphate + H2O = a 2'-deoxyribonucleoside 5'-phosphate + diphosphate + H(+)</text>
        <dbReference type="Rhea" id="RHEA:44644"/>
        <dbReference type="ChEBI" id="CHEBI:15377"/>
        <dbReference type="ChEBI" id="CHEBI:15378"/>
        <dbReference type="ChEBI" id="CHEBI:33019"/>
        <dbReference type="ChEBI" id="CHEBI:61560"/>
        <dbReference type="ChEBI" id="CHEBI:65317"/>
        <dbReference type="EC" id="3.6.1.9"/>
    </reaction>
</comment>
<organism evidence="6 7">
    <name type="scientific">Acinetobacter baumannii (strain SDF)</name>
    <dbReference type="NCBI Taxonomy" id="509170"/>
    <lineage>
        <taxon>Bacteria</taxon>
        <taxon>Pseudomonadati</taxon>
        <taxon>Pseudomonadota</taxon>
        <taxon>Gammaproteobacteria</taxon>
        <taxon>Moraxellales</taxon>
        <taxon>Moraxellaceae</taxon>
        <taxon>Acinetobacter</taxon>
        <taxon>Acinetobacter calcoaceticus/baumannii complex</taxon>
    </lineage>
</organism>
<dbReference type="Proteomes" id="UP000001741">
    <property type="component" value="Chromosome"/>
</dbReference>
<dbReference type="CDD" id="cd00555">
    <property type="entry name" value="Maf"/>
    <property type="match status" value="1"/>
</dbReference>
<evidence type="ECO:0000256" key="3">
    <source>
        <dbReference type="ARBA" id="ARBA00022801"/>
    </source>
</evidence>
<dbReference type="GO" id="GO:0047429">
    <property type="term" value="F:nucleoside triphosphate diphosphatase activity"/>
    <property type="evidence" value="ECO:0007669"/>
    <property type="project" value="UniProtKB-EC"/>
</dbReference>
<dbReference type="HOGENOM" id="CLU_040416_1_0_6"/>
<dbReference type="SUPFAM" id="SSF52972">
    <property type="entry name" value="ITPase-like"/>
    <property type="match status" value="1"/>
</dbReference>
<gene>
    <name evidence="6" type="ordered locus">ABSDF1708</name>
</gene>
<comment type="cofactor">
    <cofactor evidence="5">
        <name>a divalent metal cation</name>
        <dbReference type="ChEBI" id="CHEBI:60240"/>
    </cofactor>
</comment>
<dbReference type="GO" id="GO:0005737">
    <property type="term" value="C:cytoplasm"/>
    <property type="evidence" value="ECO:0007669"/>
    <property type="project" value="UniProtKB-SubCell"/>
</dbReference>
<dbReference type="PIRSF" id="PIRSF006305">
    <property type="entry name" value="Maf"/>
    <property type="match status" value="1"/>
</dbReference>
<dbReference type="HAMAP" id="MF_00528">
    <property type="entry name" value="Maf"/>
    <property type="match status" value="1"/>
</dbReference>
<dbReference type="PANTHER" id="PTHR43213:SF10">
    <property type="entry name" value="7-METHYL-GTP PYROPHOSPHATASE"/>
    <property type="match status" value="1"/>
</dbReference>
<dbReference type="InterPro" id="IPR003697">
    <property type="entry name" value="Maf-like"/>
</dbReference>